<name>A0AA38CEA9_TAXCH</name>
<feature type="non-terminal residue" evidence="2">
    <location>
        <position position="63"/>
    </location>
</feature>
<evidence type="ECO:0000313" key="2">
    <source>
        <dbReference type="EMBL" id="KAH9294843.1"/>
    </source>
</evidence>
<comment type="caution">
    <text evidence="2">The sequence shown here is derived from an EMBL/GenBank/DDBJ whole genome shotgun (WGS) entry which is preliminary data.</text>
</comment>
<evidence type="ECO:0000256" key="1">
    <source>
        <dbReference type="SAM" id="MobiDB-lite"/>
    </source>
</evidence>
<protein>
    <submittedName>
        <fullName evidence="2">Uncharacterized protein</fullName>
    </submittedName>
</protein>
<reference evidence="2 3" key="1">
    <citation type="journal article" date="2021" name="Nat. Plants">
        <title>The Taxus genome provides insights into paclitaxel biosynthesis.</title>
        <authorList>
            <person name="Xiong X."/>
            <person name="Gou J."/>
            <person name="Liao Q."/>
            <person name="Li Y."/>
            <person name="Zhou Q."/>
            <person name="Bi G."/>
            <person name="Li C."/>
            <person name="Du R."/>
            <person name="Wang X."/>
            <person name="Sun T."/>
            <person name="Guo L."/>
            <person name="Liang H."/>
            <person name="Lu P."/>
            <person name="Wu Y."/>
            <person name="Zhang Z."/>
            <person name="Ro D.K."/>
            <person name="Shang Y."/>
            <person name="Huang S."/>
            <person name="Yan J."/>
        </authorList>
    </citation>
    <scope>NUCLEOTIDE SEQUENCE [LARGE SCALE GENOMIC DNA]</scope>
    <source>
        <strain evidence="2">Ta-2019</strain>
    </source>
</reference>
<proteinExistence type="predicted"/>
<dbReference type="AlphaFoldDB" id="A0AA38CEA9"/>
<accession>A0AA38CEA9</accession>
<feature type="region of interest" description="Disordered" evidence="1">
    <location>
        <begin position="40"/>
        <end position="63"/>
    </location>
</feature>
<organism evidence="2 3">
    <name type="scientific">Taxus chinensis</name>
    <name type="common">Chinese yew</name>
    <name type="synonym">Taxus wallichiana var. chinensis</name>
    <dbReference type="NCBI Taxonomy" id="29808"/>
    <lineage>
        <taxon>Eukaryota</taxon>
        <taxon>Viridiplantae</taxon>
        <taxon>Streptophyta</taxon>
        <taxon>Embryophyta</taxon>
        <taxon>Tracheophyta</taxon>
        <taxon>Spermatophyta</taxon>
        <taxon>Pinopsida</taxon>
        <taxon>Pinidae</taxon>
        <taxon>Conifers II</taxon>
        <taxon>Cupressales</taxon>
        <taxon>Taxaceae</taxon>
        <taxon>Taxus</taxon>
    </lineage>
</organism>
<sequence length="63" mass="7348">MAQCLDLISRQTLIFQHHLGPDEDEVNELFQRYDAYVARLPEEKDAEEKGEEEEDAGTKDDEH</sequence>
<dbReference type="EMBL" id="JAHRHJ020000011">
    <property type="protein sequence ID" value="KAH9294843.1"/>
    <property type="molecule type" value="Genomic_DNA"/>
</dbReference>
<gene>
    <name evidence="2" type="ORF">KI387_038431</name>
</gene>
<evidence type="ECO:0000313" key="3">
    <source>
        <dbReference type="Proteomes" id="UP000824469"/>
    </source>
</evidence>
<keyword evidence="3" id="KW-1185">Reference proteome</keyword>
<dbReference type="Proteomes" id="UP000824469">
    <property type="component" value="Unassembled WGS sequence"/>
</dbReference>